<evidence type="ECO:0000256" key="1">
    <source>
        <dbReference type="SAM" id="Coils"/>
    </source>
</evidence>
<sequence>MASWKACEPLVLKMQDEGDWAGIARLSLVANCDPDVLDAAIECVEGEVGSYYVVEALLNFRCSGGAFFPAEDPAGMWDAAEVATFGLLRAYGRAILCNREDSQRVAIDVLRTGTRVAMEAADLAAEIGDEGVGALFCLCAGLGSIGLDDFRQAVVCFEAADRLSSAPYSRHPAIYGGIKGDSFGNLTWAYHELDLLDKSDEASLRCIEVYQRLWEIAPNEHWRKLALAMRQRMASQMHCCPATEAMTLGDQLMALLNSRPKSDADSRELRGAVQHLRSALLRRAGNAVAAEKAARESLYWYSELERTDSRFAGDVADSNEVLASALLHQGRLEEAAAASSQAVKTHLRLYSQRGPRYARKAIAGYLRGARCCHECGFYEDAWAQFETAKQWAASFAAEDAVRFGLLVVAAAFGSTRSSHQRRSGSGEIDEFDRYELLRGYDEVVGMQRQLQGMGLLVDRSITAHALTAMAEIFVESGDGENAVRSLESAKAWWQSLRDGGEVDYVAGMADCLRVEAALRVLQDVPLAGVDCLAEAVGLFDGFSGVDEMALVAPRIDALFAFADAVIRESESVAPEVLHDAIGHARQARELGERWLASLSDPMLKRRIAAAVNRPSHLLFHYLTTRREGLSEAFSIAESCRSRYLRAMLSDETIEVPASNEELSRRFRAARREMRCATIALAALDRDRHDLESDRASLEERNRLCVERYLAAQQAEHDAIAAIRKIDPAFDPRPSGAQASLDQLRGSLAGHDCVAIQYTISDNCAGALVVSESDCDWVDLPEASAANVERLLSVWSDLIDAPEPRSAEEHSIQKEAIDAFLAEFSQRVLAPIAETLPPGVRSLVVAPHQGLHLLPFAACPLGDGVVAAERWDLRTVPSLSALRPTALSGELTSGKVVIVDASGGGPIWCRSVELAAVSTSLPEASVVVVRASDQLKETLIAECRDATAIHFCCHGNYHPENQLASQLRLGNEHQSARWLRLRDVYQSLKLERSPIVTLSACQTGVLSPDDHDEFVSFPSAFLYAGASAVIATLWNADDLSSCLLMTKFYELLAESRTPSHSLAKAQQWLRGDGVGELASADSLRAYIDSRGLLEAEPDEKVRRRIERLINAACRRADWGPPFASPKYWAVHIVAG</sequence>
<evidence type="ECO:0000259" key="2">
    <source>
        <dbReference type="Pfam" id="PF12770"/>
    </source>
</evidence>
<dbReference type="Proteomes" id="UP000316426">
    <property type="component" value="Chromosome"/>
</dbReference>
<dbReference type="Gene3D" id="1.25.40.10">
    <property type="entry name" value="Tetratricopeptide repeat domain"/>
    <property type="match status" value="1"/>
</dbReference>
<reference evidence="3 4" key="1">
    <citation type="submission" date="2019-02" db="EMBL/GenBank/DDBJ databases">
        <title>Deep-cultivation of Planctomycetes and their phenomic and genomic characterization uncovers novel biology.</title>
        <authorList>
            <person name="Wiegand S."/>
            <person name="Jogler M."/>
            <person name="Boedeker C."/>
            <person name="Pinto D."/>
            <person name="Vollmers J."/>
            <person name="Rivas-Marin E."/>
            <person name="Kohn T."/>
            <person name="Peeters S.H."/>
            <person name="Heuer A."/>
            <person name="Rast P."/>
            <person name="Oberbeckmann S."/>
            <person name="Bunk B."/>
            <person name="Jeske O."/>
            <person name="Meyerdierks A."/>
            <person name="Storesund J.E."/>
            <person name="Kallscheuer N."/>
            <person name="Luecker S."/>
            <person name="Lage O.M."/>
            <person name="Pohl T."/>
            <person name="Merkel B.J."/>
            <person name="Hornburger P."/>
            <person name="Mueller R.-W."/>
            <person name="Bruemmer F."/>
            <person name="Labrenz M."/>
            <person name="Spormann A.M."/>
            <person name="Op den Camp H."/>
            <person name="Overmann J."/>
            <person name="Amann R."/>
            <person name="Jetten M.S.M."/>
            <person name="Mascher T."/>
            <person name="Medema M.H."/>
            <person name="Devos D.P."/>
            <person name="Kaster A.-K."/>
            <person name="Ovreas L."/>
            <person name="Rohde M."/>
            <person name="Galperin M.Y."/>
            <person name="Jogler C."/>
        </authorList>
    </citation>
    <scope>NUCLEOTIDE SEQUENCE [LARGE SCALE GENOMIC DNA]</scope>
    <source>
        <strain evidence="3 4">Spa11</strain>
    </source>
</reference>
<dbReference type="EMBL" id="CP036349">
    <property type="protein sequence ID" value="QDV71875.1"/>
    <property type="molecule type" value="Genomic_DNA"/>
</dbReference>
<dbReference type="InterPro" id="IPR024983">
    <property type="entry name" value="CHAT_dom"/>
</dbReference>
<keyword evidence="1" id="KW-0175">Coiled coil</keyword>
<organism evidence="3 4">
    <name type="scientific">Botrimarina mediterranea</name>
    <dbReference type="NCBI Taxonomy" id="2528022"/>
    <lineage>
        <taxon>Bacteria</taxon>
        <taxon>Pseudomonadati</taxon>
        <taxon>Planctomycetota</taxon>
        <taxon>Planctomycetia</taxon>
        <taxon>Pirellulales</taxon>
        <taxon>Lacipirellulaceae</taxon>
        <taxon>Botrimarina</taxon>
    </lineage>
</organism>
<dbReference type="AlphaFoldDB" id="A0A518K291"/>
<keyword evidence="4" id="KW-1185">Reference proteome</keyword>
<feature type="coiled-coil region" evidence="1">
    <location>
        <begin position="659"/>
        <end position="700"/>
    </location>
</feature>
<dbReference type="KEGG" id="bmei:Spa11_00440"/>
<protein>
    <submittedName>
        <fullName evidence="3">CHAT domain protein</fullName>
    </submittedName>
</protein>
<evidence type="ECO:0000313" key="4">
    <source>
        <dbReference type="Proteomes" id="UP000316426"/>
    </source>
</evidence>
<name>A0A518K291_9BACT</name>
<dbReference type="InterPro" id="IPR011990">
    <property type="entry name" value="TPR-like_helical_dom_sf"/>
</dbReference>
<feature type="domain" description="CHAT" evidence="2">
    <location>
        <begin position="821"/>
        <end position="1133"/>
    </location>
</feature>
<dbReference type="RefSeq" id="WP_197529616.1">
    <property type="nucleotide sequence ID" value="NZ_CP036349.1"/>
</dbReference>
<evidence type="ECO:0000313" key="3">
    <source>
        <dbReference type="EMBL" id="QDV71875.1"/>
    </source>
</evidence>
<gene>
    <name evidence="3" type="ORF">Spa11_00440</name>
</gene>
<dbReference type="SUPFAM" id="SSF48452">
    <property type="entry name" value="TPR-like"/>
    <property type="match status" value="1"/>
</dbReference>
<accession>A0A518K291</accession>
<dbReference type="Pfam" id="PF12770">
    <property type="entry name" value="CHAT"/>
    <property type="match status" value="1"/>
</dbReference>
<proteinExistence type="predicted"/>